<feature type="chain" id="PRO_5002512966" description="Carbohydrate-binding domain-containing protein" evidence="2">
    <location>
        <begin position="36"/>
        <end position="646"/>
    </location>
</feature>
<evidence type="ECO:0000256" key="2">
    <source>
        <dbReference type="SAM" id="SignalP"/>
    </source>
</evidence>
<evidence type="ECO:0008006" key="5">
    <source>
        <dbReference type="Google" id="ProtNLM"/>
    </source>
</evidence>
<feature type="signal peptide" evidence="2">
    <location>
        <begin position="1"/>
        <end position="35"/>
    </location>
</feature>
<protein>
    <recommendedName>
        <fullName evidence="5">Carbohydrate-binding domain-containing protein</fullName>
    </recommendedName>
</protein>
<sequence length="646" mass="69441">MKRVRCDNVPRPMRCAPFGLAVLASILSLAPRADAQVALPITEVGEGASLRVDGSLREWRDVRFLDVGEGSDASMRVALAYDGGGLYVGAEVRDERLIRTASPGTDEDAVVVTLAMPRGRGFDGVEIWLWAGETGRSAARVGVGGLGRPGNARGAQIVEGPSRGGYVVEAFIPWNAIPGSARWQEGRGSVRLRDVDSAARPEVESEPTFAAVDRAHLELLPTLAPSGGQTAAFESFLASRQLEGARPAHDLRGDVGGDAQPERVSIVDRFLVVTGPGWQEGRGFSFVQLPIAAAADVREPRLVDLTGDGKSELVVTLRQSDDRGSRDLWQVFSFATAQIVPAFAIETRKATGAGSVESAVQVRAGRRGQPATIEARSGRAQGLDASTLQEAPAADAEPILVPWGPVLSREYRWDGSRFARVSERPNPRYVDPATTARASTTATTTTSAAPATPPPPGVEDLLAAFRRERGLRDARPTFRVRANVAADAQEEEVVVYGRDLVVVGPGFRSGSGWFHFQIPAQAAGDVLDVRTAEITGDPRHEILMRVRQNIGDVRREVLLVFQFTPVGFPAILQREVAREQSGRRVENEVRAGNGTLEIRPGTARGWDASSWPWGDTPSTDGIAPPLLPWRDRAVTYGYSGGRLVAR</sequence>
<evidence type="ECO:0000313" key="3">
    <source>
        <dbReference type="EMBL" id="AKF06713.1"/>
    </source>
</evidence>
<evidence type="ECO:0000313" key="4">
    <source>
        <dbReference type="Proteomes" id="UP000034883"/>
    </source>
</evidence>
<evidence type="ECO:0000256" key="1">
    <source>
        <dbReference type="SAM" id="MobiDB-lite"/>
    </source>
</evidence>
<dbReference type="EMBL" id="CP011125">
    <property type="protein sequence ID" value="AKF06713.1"/>
    <property type="molecule type" value="Genomic_DNA"/>
</dbReference>
<dbReference type="Gene3D" id="2.60.40.1190">
    <property type="match status" value="1"/>
</dbReference>
<keyword evidence="2" id="KW-0732">Signal</keyword>
<dbReference type="SUPFAM" id="SSF49344">
    <property type="entry name" value="CBD9-like"/>
    <property type="match status" value="1"/>
</dbReference>
<dbReference type="KEGG" id="samy:DB32_003862"/>
<organism evidence="3 4">
    <name type="scientific">Sandaracinus amylolyticus</name>
    <dbReference type="NCBI Taxonomy" id="927083"/>
    <lineage>
        <taxon>Bacteria</taxon>
        <taxon>Pseudomonadati</taxon>
        <taxon>Myxococcota</taxon>
        <taxon>Polyangia</taxon>
        <taxon>Polyangiales</taxon>
        <taxon>Sandaracinaceae</taxon>
        <taxon>Sandaracinus</taxon>
    </lineage>
</organism>
<reference evidence="3 4" key="1">
    <citation type="submission" date="2015-03" db="EMBL/GenBank/DDBJ databases">
        <title>Genome assembly of Sandaracinus amylolyticus DSM 53668.</title>
        <authorList>
            <person name="Sharma G."/>
            <person name="Subramanian S."/>
        </authorList>
    </citation>
    <scope>NUCLEOTIDE SEQUENCE [LARGE SCALE GENOMIC DNA]</scope>
    <source>
        <strain evidence="3 4">DSM 53668</strain>
    </source>
</reference>
<dbReference type="Proteomes" id="UP000034883">
    <property type="component" value="Chromosome"/>
</dbReference>
<gene>
    <name evidence="3" type="ORF">DB32_003862</name>
</gene>
<accession>A0A0F6YJ86</accession>
<dbReference type="AlphaFoldDB" id="A0A0F6YJ86"/>
<keyword evidence="4" id="KW-1185">Reference proteome</keyword>
<feature type="region of interest" description="Disordered" evidence="1">
    <location>
        <begin position="425"/>
        <end position="456"/>
    </location>
</feature>
<feature type="compositionally biased region" description="Low complexity" evidence="1">
    <location>
        <begin position="432"/>
        <end position="450"/>
    </location>
</feature>
<name>A0A0F6YJ86_9BACT</name>
<proteinExistence type="predicted"/>